<proteinExistence type="inferred from homology"/>
<keyword evidence="2 5" id="KW-0547">Nucleotide-binding</keyword>
<evidence type="ECO:0000256" key="2">
    <source>
        <dbReference type="ARBA" id="ARBA00022741"/>
    </source>
</evidence>
<dbReference type="NCBIfam" id="TIGR01161">
    <property type="entry name" value="purK"/>
    <property type="match status" value="1"/>
</dbReference>
<dbReference type="EMBL" id="CP036272">
    <property type="protein sequence ID" value="QDT60733.1"/>
    <property type="molecule type" value="Genomic_DNA"/>
</dbReference>
<dbReference type="RefSeq" id="WP_419187427.1">
    <property type="nucleotide sequence ID" value="NZ_CP036272.1"/>
</dbReference>
<feature type="binding site" evidence="5">
    <location>
        <begin position="200"/>
        <end position="203"/>
    </location>
    <ligand>
        <name>ATP</name>
        <dbReference type="ChEBI" id="CHEBI:30616"/>
    </ligand>
</feature>
<keyword evidence="4 5" id="KW-0067">ATP-binding</keyword>
<dbReference type="HAMAP" id="MF_01928">
    <property type="entry name" value="PurK"/>
    <property type="match status" value="1"/>
</dbReference>
<feature type="binding site" evidence="5">
    <location>
        <position position="126"/>
    </location>
    <ligand>
        <name>ATP</name>
        <dbReference type="ChEBI" id="CHEBI:30616"/>
    </ligand>
</feature>
<dbReference type="SUPFAM" id="SSF56059">
    <property type="entry name" value="Glutathione synthetase ATP-binding domain-like"/>
    <property type="match status" value="1"/>
</dbReference>
<comment type="function">
    <text evidence="6">Catalyzes the ATP-dependent conversion of 5-aminoimidazole ribonucleotide (AIR) and HCO(3)- to N5-carboxyaminoimidazole ribonucleotide (N5-CAIR).</text>
</comment>
<keyword evidence="1 5" id="KW-0436">Ligase</keyword>
<protein>
    <recommendedName>
        <fullName evidence="5 6">N5-carboxyaminoimidazole ribonucleotide synthase</fullName>
        <shortName evidence="5 6">N5-CAIR synthase</shortName>
        <ecNumber evidence="5 6">6.3.4.18</ecNumber>
    </recommendedName>
    <alternativeName>
        <fullName evidence="5 6">5-(carboxyamino)imidazole ribonucleotide synthetase</fullName>
    </alternativeName>
</protein>
<dbReference type="Pfam" id="PF17769">
    <property type="entry name" value="PurK_C"/>
    <property type="match status" value="1"/>
</dbReference>
<dbReference type="GO" id="GO:0005829">
    <property type="term" value="C:cytosol"/>
    <property type="evidence" value="ECO:0007669"/>
    <property type="project" value="TreeGrafter"/>
</dbReference>
<sequence>MSQQASEGDAPSTSNTRFEDTNIVLPGGTIGMVGGGQLGRMFAIAAMQMGYDVVVYCDSADAPGAQVATRCVIGDLNDHQQLTAFAEQCDVISLEFENIPAQAIACCGQQAPTFPSHHVLATAQDRLIEKQTFRDAGLAVTPFLQVSSAADVAAFAERHAWPVIVKTARSGYDGKGQYRLQDAEQAAQVPWAEHDAWIAEQFIPFQREASVVVARSRNGSVRCFPPFENEHHNHILDVSFCPSTLTQSQIANATEMASKAAEVLDLVGLLCVEFFVQEDGRLLINEVAPRPHNSGHLTIEGNHTSQFQQHVRAICGLPLGDPNLRCSGAAMANLLGDLWQAAGGNPPWNQAFSVPNVSLHLYGKRDAKEGRKMGHLTATADSPEQAAQNVRDARQRLSCDSK</sequence>
<dbReference type="PANTHER" id="PTHR11609">
    <property type="entry name" value="PURINE BIOSYNTHESIS PROTEIN 6/7, PUR6/7"/>
    <property type="match status" value="1"/>
</dbReference>
<organism evidence="9 10">
    <name type="scientific">Stieleria bergensis</name>
    <dbReference type="NCBI Taxonomy" id="2528025"/>
    <lineage>
        <taxon>Bacteria</taxon>
        <taxon>Pseudomonadati</taxon>
        <taxon>Planctomycetota</taxon>
        <taxon>Planctomycetia</taxon>
        <taxon>Pirellulales</taxon>
        <taxon>Pirellulaceae</taxon>
        <taxon>Stieleria</taxon>
    </lineage>
</organism>
<dbReference type="SUPFAM" id="SSF52440">
    <property type="entry name" value="PreATP-grasp domain"/>
    <property type="match status" value="1"/>
</dbReference>
<feature type="binding site" evidence="5">
    <location>
        <position position="231"/>
    </location>
    <ligand>
        <name>ATP</name>
        <dbReference type="ChEBI" id="CHEBI:30616"/>
    </ligand>
</feature>
<comment type="subunit">
    <text evidence="5 6">Homodimer.</text>
</comment>
<dbReference type="PROSITE" id="PS50975">
    <property type="entry name" value="ATP_GRASP"/>
    <property type="match status" value="1"/>
</dbReference>
<dbReference type="GO" id="GO:0004638">
    <property type="term" value="F:phosphoribosylaminoimidazole carboxylase activity"/>
    <property type="evidence" value="ECO:0007669"/>
    <property type="project" value="InterPro"/>
</dbReference>
<dbReference type="NCBIfam" id="NF004679">
    <property type="entry name" value="PRK06019.1-5"/>
    <property type="match status" value="1"/>
</dbReference>
<dbReference type="Pfam" id="PF02222">
    <property type="entry name" value="ATP-grasp"/>
    <property type="match status" value="1"/>
</dbReference>
<dbReference type="NCBIfam" id="NF004676">
    <property type="entry name" value="PRK06019.1-2"/>
    <property type="match status" value="1"/>
</dbReference>
<dbReference type="GO" id="GO:0005524">
    <property type="term" value="F:ATP binding"/>
    <property type="evidence" value="ECO:0007669"/>
    <property type="project" value="UniProtKB-UniRule"/>
</dbReference>
<dbReference type="InterPro" id="IPR011054">
    <property type="entry name" value="Rudment_hybrid_motif"/>
</dbReference>
<feature type="binding site" evidence="5">
    <location>
        <begin position="285"/>
        <end position="286"/>
    </location>
    <ligand>
        <name>ATP</name>
        <dbReference type="ChEBI" id="CHEBI:30616"/>
    </ligand>
</feature>
<comment type="catalytic activity">
    <reaction evidence="5 6">
        <text>5-amino-1-(5-phospho-beta-D-ribosyl)imidazole + hydrogencarbonate + ATP = 5-carboxyamino-1-(5-phospho-D-ribosyl)imidazole + ADP + phosphate + 2 H(+)</text>
        <dbReference type="Rhea" id="RHEA:19317"/>
        <dbReference type="ChEBI" id="CHEBI:15378"/>
        <dbReference type="ChEBI" id="CHEBI:17544"/>
        <dbReference type="ChEBI" id="CHEBI:30616"/>
        <dbReference type="ChEBI" id="CHEBI:43474"/>
        <dbReference type="ChEBI" id="CHEBI:58730"/>
        <dbReference type="ChEBI" id="CHEBI:137981"/>
        <dbReference type="ChEBI" id="CHEBI:456216"/>
        <dbReference type="EC" id="6.3.4.18"/>
    </reaction>
</comment>
<dbReference type="InterPro" id="IPR054350">
    <property type="entry name" value="PurT/PurK_preATP-grasp"/>
</dbReference>
<evidence type="ECO:0000256" key="6">
    <source>
        <dbReference type="RuleBase" id="RU361200"/>
    </source>
</evidence>
<dbReference type="InterPro" id="IPR005875">
    <property type="entry name" value="PurK"/>
</dbReference>
<gene>
    <name evidence="5 6 9" type="primary">purK</name>
    <name evidence="9" type="ORF">SV7mr_32590</name>
</gene>
<evidence type="ECO:0000313" key="10">
    <source>
        <dbReference type="Proteomes" id="UP000315003"/>
    </source>
</evidence>
<dbReference type="FunFam" id="3.30.470.20:FF:000029">
    <property type="entry name" value="N5-carboxyaminoimidazole ribonucleotide synthase"/>
    <property type="match status" value="1"/>
</dbReference>
<evidence type="ECO:0000259" key="8">
    <source>
        <dbReference type="PROSITE" id="PS50975"/>
    </source>
</evidence>
<evidence type="ECO:0000256" key="7">
    <source>
        <dbReference type="SAM" id="MobiDB-lite"/>
    </source>
</evidence>
<keyword evidence="3 5" id="KW-0658">Purine biosynthesis</keyword>
<feature type="binding site" evidence="5">
    <location>
        <position position="166"/>
    </location>
    <ligand>
        <name>ATP</name>
        <dbReference type="ChEBI" id="CHEBI:30616"/>
    </ligand>
</feature>
<name>A0A517SXG8_9BACT</name>
<feature type="binding site" evidence="5">
    <location>
        <position position="208"/>
    </location>
    <ligand>
        <name>ATP</name>
        <dbReference type="ChEBI" id="CHEBI:30616"/>
    </ligand>
</feature>
<dbReference type="GO" id="GO:0006189">
    <property type="term" value="P:'de novo' IMP biosynthetic process"/>
    <property type="evidence" value="ECO:0007669"/>
    <property type="project" value="UniProtKB-UniRule"/>
</dbReference>
<dbReference type="FunFam" id="3.40.50.20:FF:000016">
    <property type="entry name" value="N5-carboxyaminoimidazole ribonucleotide synthase"/>
    <property type="match status" value="1"/>
</dbReference>
<dbReference type="InterPro" id="IPR011761">
    <property type="entry name" value="ATP-grasp"/>
</dbReference>
<comment type="similarity">
    <text evidence="5 6">Belongs to the PurK/PurT family.</text>
</comment>
<feature type="compositionally biased region" description="Polar residues" evidence="7">
    <location>
        <begin position="1"/>
        <end position="16"/>
    </location>
</feature>
<dbReference type="InterPro" id="IPR003135">
    <property type="entry name" value="ATP-grasp_carboxylate-amine"/>
</dbReference>
<dbReference type="SUPFAM" id="SSF51246">
    <property type="entry name" value="Rudiment single hybrid motif"/>
    <property type="match status" value="1"/>
</dbReference>
<dbReference type="GO" id="GO:0034028">
    <property type="term" value="F:5-(carboxyamino)imidazole ribonucleotide synthase activity"/>
    <property type="evidence" value="ECO:0007669"/>
    <property type="project" value="UniProtKB-UniRule"/>
</dbReference>
<feature type="domain" description="ATP-grasp" evidence="8">
    <location>
        <begin position="130"/>
        <end position="315"/>
    </location>
</feature>
<evidence type="ECO:0000313" key="9">
    <source>
        <dbReference type="EMBL" id="QDT60733.1"/>
    </source>
</evidence>
<evidence type="ECO:0000256" key="4">
    <source>
        <dbReference type="ARBA" id="ARBA00022840"/>
    </source>
</evidence>
<feature type="binding site" evidence="5">
    <location>
        <begin position="171"/>
        <end position="177"/>
    </location>
    <ligand>
        <name>ATP</name>
        <dbReference type="ChEBI" id="CHEBI:30616"/>
    </ligand>
</feature>
<dbReference type="UniPathway" id="UPA00074">
    <property type="reaction ID" value="UER00942"/>
</dbReference>
<comment type="pathway">
    <text evidence="5 6">Purine metabolism; IMP biosynthesis via de novo pathway; 5-amino-1-(5-phospho-D-ribosyl)imidazole-4-carboxylate from 5-amino-1-(5-phospho-D-ribosyl)imidazole (N5-CAIR route): step 1/2.</text>
</comment>
<dbReference type="PANTHER" id="PTHR11609:SF5">
    <property type="entry name" value="PHOSPHORIBOSYLAMINOIMIDAZOLE CARBOXYLASE"/>
    <property type="match status" value="1"/>
</dbReference>
<dbReference type="Pfam" id="PF22660">
    <property type="entry name" value="RS_preATP-grasp-like"/>
    <property type="match status" value="1"/>
</dbReference>
<dbReference type="InterPro" id="IPR040686">
    <property type="entry name" value="PurK_C"/>
</dbReference>
<dbReference type="EC" id="6.3.4.18" evidence="5 6"/>
<dbReference type="Proteomes" id="UP000315003">
    <property type="component" value="Chromosome"/>
</dbReference>
<dbReference type="Gene3D" id="3.30.1490.20">
    <property type="entry name" value="ATP-grasp fold, A domain"/>
    <property type="match status" value="1"/>
</dbReference>
<comment type="function">
    <text evidence="5">Catalyzes the ATP-dependent conversion of 5-aminoimidazole ribonucleotide (AIR) and HCO(3)(-) to N5-carboxyaminoimidazole ribonucleotide (N5-CAIR).</text>
</comment>
<feature type="region of interest" description="Disordered" evidence="7">
    <location>
        <begin position="1"/>
        <end position="21"/>
    </location>
</feature>
<accession>A0A517SXG8</accession>
<reference evidence="9 10" key="1">
    <citation type="submission" date="2019-02" db="EMBL/GenBank/DDBJ databases">
        <title>Deep-cultivation of Planctomycetes and their phenomic and genomic characterization uncovers novel biology.</title>
        <authorList>
            <person name="Wiegand S."/>
            <person name="Jogler M."/>
            <person name="Boedeker C."/>
            <person name="Pinto D."/>
            <person name="Vollmers J."/>
            <person name="Rivas-Marin E."/>
            <person name="Kohn T."/>
            <person name="Peeters S.H."/>
            <person name="Heuer A."/>
            <person name="Rast P."/>
            <person name="Oberbeckmann S."/>
            <person name="Bunk B."/>
            <person name="Jeske O."/>
            <person name="Meyerdierks A."/>
            <person name="Storesund J.E."/>
            <person name="Kallscheuer N."/>
            <person name="Luecker S."/>
            <person name="Lage O.M."/>
            <person name="Pohl T."/>
            <person name="Merkel B.J."/>
            <person name="Hornburger P."/>
            <person name="Mueller R.-W."/>
            <person name="Bruemmer F."/>
            <person name="Labrenz M."/>
            <person name="Spormann A.M."/>
            <person name="Op den Camp H."/>
            <person name="Overmann J."/>
            <person name="Amann R."/>
            <person name="Jetten M.S.M."/>
            <person name="Mascher T."/>
            <person name="Medema M.H."/>
            <person name="Devos D.P."/>
            <person name="Kaster A.-K."/>
            <person name="Ovreas L."/>
            <person name="Rohde M."/>
            <person name="Galperin M.Y."/>
            <person name="Jogler C."/>
        </authorList>
    </citation>
    <scope>NUCLEOTIDE SEQUENCE [LARGE SCALE GENOMIC DNA]</scope>
    <source>
        <strain evidence="9 10">SV_7m_r</strain>
    </source>
</reference>
<dbReference type="InterPro" id="IPR013815">
    <property type="entry name" value="ATP_grasp_subdomain_1"/>
</dbReference>
<dbReference type="Gene3D" id="3.30.470.20">
    <property type="entry name" value="ATP-grasp fold, B domain"/>
    <property type="match status" value="1"/>
</dbReference>
<dbReference type="InterPro" id="IPR016185">
    <property type="entry name" value="PreATP-grasp_dom_sf"/>
</dbReference>
<dbReference type="Gene3D" id="3.40.50.20">
    <property type="match status" value="1"/>
</dbReference>
<evidence type="ECO:0000256" key="5">
    <source>
        <dbReference type="HAMAP-Rule" id="MF_01928"/>
    </source>
</evidence>
<evidence type="ECO:0000256" key="3">
    <source>
        <dbReference type="ARBA" id="ARBA00022755"/>
    </source>
</evidence>
<dbReference type="AlphaFoldDB" id="A0A517SXG8"/>
<keyword evidence="10" id="KW-1185">Reference proteome</keyword>
<dbReference type="GO" id="GO:0046872">
    <property type="term" value="F:metal ion binding"/>
    <property type="evidence" value="ECO:0007669"/>
    <property type="project" value="InterPro"/>
</dbReference>
<evidence type="ECO:0000256" key="1">
    <source>
        <dbReference type="ARBA" id="ARBA00022598"/>
    </source>
</evidence>